<dbReference type="AlphaFoldDB" id="A0A6I6LSK6"/>
<dbReference type="PANTHER" id="PTHR33336">
    <property type="entry name" value="QUINOL MONOOXYGENASE YGIN-RELATED"/>
    <property type="match status" value="1"/>
</dbReference>
<evidence type="ECO:0000259" key="1">
    <source>
        <dbReference type="PROSITE" id="PS51725"/>
    </source>
</evidence>
<proteinExistence type="predicted"/>
<dbReference type="RefSeq" id="WP_158186876.1">
    <property type="nucleotide sequence ID" value="NZ_CP046902.1"/>
</dbReference>
<organism evidence="2 3">
    <name type="scientific">Stutzerimonas stutzeri</name>
    <name type="common">Pseudomonas stutzeri</name>
    <dbReference type="NCBI Taxonomy" id="316"/>
    <lineage>
        <taxon>Bacteria</taxon>
        <taxon>Pseudomonadati</taxon>
        <taxon>Pseudomonadota</taxon>
        <taxon>Gammaproteobacteria</taxon>
        <taxon>Pseudomonadales</taxon>
        <taxon>Pseudomonadaceae</taxon>
        <taxon>Stutzerimonas</taxon>
    </lineage>
</organism>
<dbReference type="Pfam" id="PF03992">
    <property type="entry name" value="ABM"/>
    <property type="match status" value="1"/>
</dbReference>
<dbReference type="InterPro" id="IPR050744">
    <property type="entry name" value="AI-2_Isomerase_LsrG"/>
</dbReference>
<gene>
    <name evidence="2" type="ORF">GQA94_04115</name>
</gene>
<keyword evidence="2" id="KW-0503">Monooxygenase</keyword>
<evidence type="ECO:0000313" key="3">
    <source>
        <dbReference type="Proteomes" id="UP000438983"/>
    </source>
</evidence>
<keyword evidence="2" id="KW-0560">Oxidoreductase</keyword>
<reference evidence="2 3" key="1">
    <citation type="submission" date="2019-12" db="EMBL/GenBank/DDBJ databases">
        <title>Complete genome sequence of Pseudomonas stutzeri.</title>
        <authorList>
            <person name="Lim S.R."/>
            <person name="Kim J.H."/>
        </authorList>
    </citation>
    <scope>NUCLEOTIDE SEQUENCE [LARGE SCALE GENOMIC DNA]</scope>
    <source>
        <strain evidence="2 3">PM101005</strain>
    </source>
</reference>
<dbReference type="EMBL" id="CP046902">
    <property type="protein sequence ID" value="QGZ29291.1"/>
    <property type="molecule type" value="Genomic_DNA"/>
</dbReference>
<dbReference type="GO" id="GO:0004497">
    <property type="term" value="F:monooxygenase activity"/>
    <property type="evidence" value="ECO:0007669"/>
    <property type="project" value="UniProtKB-KW"/>
</dbReference>
<dbReference type="PANTHER" id="PTHR33336:SF3">
    <property type="entry name" value="ABM DOMAIN-CONTAINING PROTEIN"/>
    <property type="match status" value="1"/>
</dbReference>
<accession>A0A6I6LSK6</accession>
<dbReference type="OrthoDB" id="9812192at2"/>
<protein>
    <submittedName>
        <fullName evidence="2">Antibiotic biosynthesis monooxygenase</fullName>
    </submittedName>
</protein>
<dbReference type="Proteomes" id="UP000438983">
    <property type="component" value="Chromosome"/>
</dbReference>
<sequence>MPDTCGFILHAHTRPGKAEAFEAMFRAYVEPSRAEPGCIEYHMLRDQQDPNLFIFFEVWTSAEDLAVHMALPHMQHFHAQRMEYLSQDLVVRPIEMLSHASATAIPR</sequence>
<feature type="domain" description="ABM" evidence="1">
    <location>
        <begin position="5"/>
        <end position="96"/>
    </location>
</feature>
<name>A0A6I6LSK6_STUST</name>
<evidence type="ECO:0000313" key="2">
    <source>
        <dbReference type="EMBL" id="QGZ29291.1"/>
    </source>
</evidence>
<dbReference type="PROSITE" id="PS51725">
    <property type="entry name" value="ABM"/>
    <property type="match status" value="1"/>
</dbReference>
<dbReference type="InterPro" id="IPR011008">
    <property type="entry name" value="Dimeric_a/b-barrel"/>
</dbReference>
<dbReference type="InterPro" id="IPR007138">
    <property type="entry name" value="ABM_dom"/>
</dbReference>
<dbReference type="SUPFAM" id="SSF54909">
    <property type="entry name" value="Dimeric alpha+beta barrel"/>
    <property type="match status" value="1"/>
</dbReference>
<dbReference type="Gene3D" id="3.30.70.100">
    <property type="match status" value="1"/>
</dbReference>